<dbReference type="InterPro" id="IPR002477">
    <property type="entry name" value="Peptidoglycan-bd-like"/>
</dbReference>
<dbReference type="InterPro" id="IPR036365">
    <property type="entry name" value="PGBD-like_sf"/>
</dbReference>
<evidence type="ECO:0000313" key="4">
    <source>
        <dbReference type="Proteomes" id="UP000244496"/>
    </source>
</evidence>
<evidence type="ECO:0000256" key="1">
    <source>
        <dbReference type="SAM" id="SignalP"/>
    </source>
</evidence>
<sequence length="179" mass="19282">MATYHGIVAAALLLSACMSSPPLPASPEQANLAAEIVRTRDDSQPAGPDGACWAKDSSPAVIETVTEQVQITPETRAEDGSILTPATYRTKTATRMVRDRETVWFRAPCPSEMTPDFIASLQRALKARGYYLASLTGTLDAPTTDALRRYQTDRGLDSRQLALAAARDLGLVTTDISQL</sequence>
<dbReference type="Proteomes" id="UP000244496">
    <property type="component" value="Chromosome"/>
</dbReference>
<gene>
    <name evidence="3" type="ORF">HYN69_03935</name>
</gene>
<dbReference type="AlphaFoldDB" id="A0A2S0UIY1"/>
<proteinExistence type="predicted"/>
<feature type="signal peptide" evidence="1">
    <location>
        <begin position="1"/>
        <end position="25"/>
    </location>
</feature>
<dbReference type="SUPFAM" id="SSF47090">
    <property type="entry name" value="PGBD-like"/>
    <property type="match status" value="1"/>
</dbReference>
<feature type="chain" id="PRO_5015677409" evidence="1">
    <location>
        <begin position="26"/>
        <end position="179"/>
    </location>
</feature>
<keyword evidence="4" id="KW-1185">Reference proteome</keyword>
<dbReference type="RefSeq" id="WP_108434591.1">
    <property type="nucleotide sequence ID" value="NZ_CP028918.1"/>
</dbReference>
<dbReference type="Gene3D" id="1.10.101.10">
    <property type="entry name" value="PGBD-like superfamily/PGBD"/>
    <property type="match status" value="1"/>
</dbReference>
<feature type="domain" description="Peptidoglycan binding-like" evidence="2">
    <location>
        <begin position="118"/>
        <end position="156"/>
    </location>
</feature>
<dbReference type="OrthoDB" id="7861420at2"/>
<evidence type="ECO:0000259" key="2">
    <source>
        <dbReference type="Pfam" id="PF01471"/>
    </source>
</evidence>
<name>A0A2S0UIY1_9RHOB</name>
<protein>
    <submittedName>
        <fullName evidence="3">Peptidoglycan-binding protein</fullName>
    </submittedName>
</protein>
<dbReference type="Pfam" id="PF01471">
    <property type="entry name" value="PG_binding_1"/>
    <property type="match status" value="1"/>
</dbReference>
<organism evidence="3 4">
    <name type="scientific">Paragemmobacter aquarius</name>
    <dbReference type="NCBI Taxonomy" id="2169400"/>
    <lineage>
        <taxon>Bacteria</taxon>
        <taxon>Pseudomonadati</taxon>
        <taxon>Pseudomonadota</taxon>
        <taxon>Alphaproteobacteria</taxon>
        <taxon>Rhodobacterales</taxon>
        <taxon>Paracoccaceae</taxon>
        <taxon>Paragemmobacter</taxon>
    </lineage>
</organism>
<evidence type="ECO:0000313" key="3">
    <source>
        <dbReference type="EMBL" id="AWB47766.1"/>
    </source>
</evidence>
<reference evidence="3 4" key="1">
    <citation type="submission" date="2018-04" db="EMBL/GenBank/DDBJ databases">
        <title>Genome sequencing of Gemmobacter.</title>
        <authorList>
            <person name="Yi H."/>
            <person name="Baek M.-G."/>
        </authorList>
    </citation>
    <scope>NUCLEOTIDE SEQUENCE [LARGE SCALE GENOMIC DNA]</scope>
    <source>
        <strain evidence="3 4">HYN0069</strain>
    </source>
</reference>
<keyword evidence="1" id="KW-0732">Signal</keyword>
<dbReference type="InterPro" id="IPR036366">
    <property type="entry name" value="PGBDSf"/>
</dbReference>
<dbReference type="KEGG" id="geh:HYN69_03935"/>
<accession>A0A2S0UIY1</accession>
<dbReference type="EMBL" id="CP028918">
    <property type="protein sequence ID" value="AWB47766.1"/>
    <property type="molecule type" value="Genomic_DNA"/>
</dbReference>